<organism evidence="2 3">
    <name type="scientific">Prunus armeniaca</name>
    <name type="common">Apricot</name>
    <name type="synonym">Armeniaca vulgaris</name>
    <dbReference type="NCBI Taxonomy" id="36596"/>
    <lineage>
        <taxon>Eukaryota</taxon>
        <taxon>Viridiplantae</taxon>
        <taxon>Streptophyta</taxon>
        <taxon>Embryophyta</taxon>
        <taxon>Tracheophyta</taxon>
        <taxon>Spermatophyta</taxon>
        <taxon>Magnoliopsida</taxon>
        <taxon>eudicotyledons</taxon>
        <taxon>Gunneridae</taxon>
        <taxon>Pentapetalae</taxon>
        <taxon>rosids</taxon>
        <taxon>fabids</taxon>
        <taxon>Rosales</taxon>
        <taxon>Rosaceae</taxon>
        <taxon>Amygdaloideae</taxon>
        <taxon>Amygdaleae</taxon>
        <taxon>Prunus</taxon>
    </lineage>
</organism>
<evidence type="ECO:0000313" key="3">
    <source>
        <dbReference type="Proteomes" id="UP000507222"/>
    </source>
</evidence>
<sequence>MDIFGYSFTPCSPAVKQPQAVVSHTPNMALITNGVAEHRGEVHPISTHSVIPPSSKQPSAGQSNVNRQMLTRF</sequence>
<accession>A0A6J5V3L5</accession>
<dbReference type="EMBL" id="CAEKDK010000006">
    <property type="protein sequence ID" value="CAB4283540.1"/>
    <property type="molecule type" value="Genomic_DNA"/>
</dbReference>
<evidence type="ECO:0000256" key="1">
    <source>
        <dbReference type="SAM" id="MobiDB-lite"/>
    </source>
</evidence>
<proteinExistence type="predicted"/>
<reference evidence="2 3" key="1">
    <citation type="submission" date="2020-05" db="EMBL/GenBank/DDBJ databases">
        <authorList>
            <person name="Campoy J."/>
            <person name="Schneeberger K."/>
            <person name="Spophaly S."/>
        </authorList>
    </citation>
    <scope>NUCLEOTIDE SEQUENCE [LARGE SCALE GENOMIC DNA]</scope>
    <source>
        <strain evidence="2">PruArmRojPasFocal</strain>
    </source>
</reference>
<evidence type="ECO:0000313" key="2">
    <source>
        <dbReference type="EMBL" id="CAB4283540.1"/>
    </source>
</evidence>
<dbReference type="AlphaFoldDB" id="A0A6J5V3L5"/>
<feature type="region of interest" description="Disordered" evidence="1">
    <location>
        <begin position="48"/>
        <end position="73"/>
    </location>
</feature>
<dbReference type="Proteomes" id="UP000507222">
    <property type="component" value="Unassembled WGS sequence"/>
</dbReference>
<name>A0A6J5V3L5_PRUAR</name>
<gene>
    <name evidence="2" type="ORF">CURHAP_LOCUS38255</name>
</gene>
<protein>
    <submittedName>
        <fullName evidence="2">Uncharacterized protein</fullName>
    </submittedName>
</protein>